<dbReference type="PANTHER" id="PTHR46211">
    <property type="entry name" value="GLYCEROPHOSPHORYL DIESTER PHOSPHODIESTERASE"/>
    <property type="match status" value="1"/>
</dbReference>
<dbReference type="InterPro" id="IPR030395">
    <property type="entry name" value="GP_PDE_dom"/>
</dbReference>
<dbReference type="Proteomes" id="UP001209076">
    <property type="component" value="Unassembled WGS sequence"/>
</dbReference>
<dbReference type="EMBL" id="JAOEGN010000003">
    <property type="protein sequence ID" value="MCU0104464.1"/>
    <property type="molecule type" value="Genomic_DNA"/>
</dbReference>
<protein>
    <submittedName>
        <fullName evidence="2">Glycerophosphodiester phosphodiesterase family protein</fullName>
    </submittedName>
</protein>
<dbReference type="Pfam" id="PF03009">
    <property type="entry name" value="GDPD"/>
    <property type="match status" value="1"/>
</dbReference>
<dbReference type="PROSITE" id="PS51704">
    <property type="entry name" value="GP_PDE"/>
    <property type="match status" value="1"/>
</dbReference>
<dbReference type="RefSeq" id="WP_262095700.1">
    <property type="nucleotide sequence ID" value="NZ_JAOEGN010000003.1"/>
</dbReference>
<feature type="domain" description="GP-PDE" evidence="1">
    <location>
        <begin position="9"/>
        <end position="243"/>
    </location>
</feature>
<dbReference type="Gene3D" id="3.20.20.190">
    <property type="entry name" value="Phosphatidylinositol (PI) phosphodiesterase"/>
    <property type="match status" value="1"/>
</dbReference>
<gene>
    <name evidence="2" type="ORF">N7603_02190</name>
</gene>
<name>A0ABT2PVY3_9MOLU</name>
<sequence length="243" mass="28209">MKNMTWLKETYITHRGLHGVYQLVENTKASFLAAISRGYGIELDTNILKDGTVVVFHDKNLKRLCGVDLALKDLTIDEIKSYKIMGTDEQITTLEEILKLVNGKVPLLIEIKPFGNKKRHAKTVSELLKNYPYEVAIQSYDPSIVRWFKKNDPQQIRGQISEYFRDSTMNKPTIWALKKMIFNRFTQPDFINYRLEDLPNPYVQKAKNRGVLILAYAARNQKALDYARKAFDNAVFENFIPKK</sequence>
<proteinExistence type="predicted"/>
<accession>A0ABT2PVY3</accession>
<evidence type="ECO:0000259" key="1">
    <source>
        <dbReference type="PROSITE" id="PS51704"/>
    </source>
</evidence>
<comment type="caution">
    <text evidence="2">The sequence shown here is derived from an EMBL/GenBank/DDBJ whole genome shotgun (WGS) entry which is preliminary data.</text>
</comment>
<organism evidence="2 3">
    <name type="scientific">Paracholeplasma vituli</name>
    <dbReference type="NCBI Taxonomy" id="69473"/>
    <lineage>
        <taxon>Bacteria</taxon>
        <taxon>Bacillati</taxon>
        <taxon>Mycoplasmatota</taxon>
        <taxon>Mollicutes</taxon>
        <taxon>Acholeplasmatales</taxon>
        <taxon>Acholeplasmataceae</taxon>
        <taxon>Paracholeplasma</taxon>
    </lineage>
</organism>
<dbReference type="SUPFAM" id="SSF51695">
    <property type="entry name" value="PLC-like phosphodiesterases"/>
    <property type="match status" value="1"/>
</dbReference>
<evidence type="ECO:0000313" key="3">
    <source>
        <dbReference type="Proteomes" id="UP001209076"/>
    </source>
</evidence>
<dbReference type="InterPro" id="IPR017946">
    <property type="entry name" value="PLC-like_Pdiesterase_TIM-brl"/>
</dbReference>
<reference evidence="3" key="1">
    <citation type="submission" date="2023-07" db="EMBL/GenBank/DDBJ databases">
        <title>Novel Mycoplasma species identified in domestic and wild animals.</title>
        <authorList>
            <person name="Volokhov D.V."/>
            <person name="Furtak V.A."/>
            <person name="Zagorodnyaya T.A."/>
        </authorList>
    </citation>
    <scope>NUCLEOTIDE SEQUENCE [LARGE SCALE GENOMIC DNA]</scope>
    <source>
        <strain evidence="3">92-19</strain>
    </source>
</reference>
<dbReference type="PANTHER" id="PTHR46211:SF1">
    <property type="entry name" value="GLYCEROPHOSPHODIESTER PHOSPHODIESTERASE, CYTOPLASMIC"/>
    <property type="match status" value="1"/>
</dbReference>
<evidence type="ECO:0000313" key="2">
    <source>
        <dbReference type="EMBL" id="MCU0104464.1"/>
    </source>
</evidence>
<keyword evidence="3" id="KW-1185">Reference proteome</keyword>